<evidence type="ECO:0000313" key="2">
    <source>
        <dbReference type="EMBL" id="KAF0923529.1"/>
    </source>
</evidence>
<feature type="region of interest" description="Disordered" evidence="1">
    <location>
        <begin position="60"/>
        <end position="90"/>
    </location>
</feature>
<feature type="compositionally biased region" description="Low complexity" evidence="1">
    <location>
        <begin position="68"/>
        <end position="87"/>
    </location>
</feature>
<dbReference type="Proteomes" id="UP000479710">
    <property type="component" value="Unassembled WGS sequence"/>
</dbReference>
<evidence type="ECO:0000256" key="1">
    <source>
        <dbReference type="SAM" id="MobiDB-lite"/>
    </source>
</evidence>
<reference evidence="2 3" key="1">
    <citation type="submission" date="2019-11" db="EMBL/GenBank/DDBJ databases">
        <title>Whole genome sequence of Oryza granulata.</title>
        <authorList>
            <person name="Li W."/>
        </authorList>
    </citation>
    <scope>NUCLEOTIDE SEQUENCE [LARGE SCALE GENOMIC DNA]</scope>
    <source>
        <strain evidence="3">cv. Menghai</strain>
        <tissue evidence="2">Leaf</tissue>
    </source>
</reference>
<sequence length="139" mass="14671">MAAAARVFRGCRVLMSPAAAAGSKRPTSAAAKVTKTEAAKAKEKRGIMQPVPVSDALRRFAGGAPEISRAGAASSSRPTSRPTASRSMAQLCPLESSEKTALMELLHTFEDIKSVWQGADASIQEPSQAKGKQVQFKTR</sequence>
<dbReference type="AlphaFoldDB" id="A0A6G1EFJ7"/>
<protein>
    <submittedName>
        <fullName evidence="2">Uncharacterized protein</fullName>
    </submittedName>
</protein>
<accession>A0A6G1EFJ7</accession>
<dbReference type="EMBL" id="SPHZ02000003">
    <property type="protein sequence ID" value="KAF0923529.1"/>
    <property type="molecule type" value="Genomic_DNA"/>
</dbReference>
<organism evidence="2 3">
    <name type="scientific">Oryza meyeriana var. granulata</name>
    <dbReference type="NCBI Taxonomy" id="110450"/>
    <lineage>
        <taxon>Eukaryota</taxon>
        <taxon>Viridiplantae</taxon>
        <taxon>Streptophyta</taxon>
        <taxon>Embryophyta</taxon>
        <taxon>Tracheophyta</taxon>
        <taxon>Spermatophyta</taxon>
        <taxon>Magnoliopsida</taxon>
        <taxon>Liliopsida</taxon>
        <taxon>Poales</taxon>
        <taxon>Poaceae</taxon>
        <taxon>BOP clade</taxon>
        <taxon>Oryzoideae</taxon>
        <taxon>Oryzeae</taxon>
        <taxon>Oryzinae</taxon>
        <taxon>Oryza</taxon>
        <taxon>Oryza meyeriana</taxon>
    </lineage>
</organism>
<proteinExistence type="predicted"/>
<name>A0A6G1EFJ7_9ORYZ</name>
<gene>
    <name evidence="2" type="ORF">E2562_006411</name>
</gene>
<comment type="caution">
    <text evidence="2">The sequence shown here is derived from an EMBL/GenBank/DDBJ whole genome shotgun (WGS) entry which is preliminary data.</text>
</comment>
<evidence type="ECO:0000313" key="3">
    <source>
        <dbReference type="Proteomes" id="UP000479710"/>
    </source>
</evidence>
<keyword evidence="3" id="KW-1185">Reference proteome</keyword>